<keyword evidence="5" id="KW-0119">Carbohydrate metabolism</keyword>
<dbReference type="InterPro" id="IPR006047">
    <property type="entry name" value="GH13_cat_dom"/>
</dbReference>
<dbReference type="GO" id="GO:0005509">
    <property type="term" value="F:calcium ion binding"/>
    <property type="evidence" value="ECO:0007669"/>
    <property type="project" value="InterPro"/>
</dbReference>
<evidence type="ECO:0000256" key="1">
    <source>
        <dbReference type="ARBA" id="ARBA00001913"/>
    </source>
</evidence>
<evidence type="ECO:0000259" key="8">
    <source>
        <dbReference type="SMART" id="SM00642"/>
    </source>
</evidence>
<dbReference type="InterPro" id="IPR017853">
    <property type="entry name" value="GH"/>
</dbReference>
<keyword evidence="6" id="KW-0326">Glycosidase</keyword>
<comment type="cofactor">
    <cofactor evidence="1">
        <name>Ca(2+)</name>
        <dbReference type="ChEBI" id="CHEBI:29108"/>
    </cofactor>
</comment>
<reference evidence="10" key="3">
    <citation type="submission" date="2025-08" db="UniProtKB">
        <authorList>
            <consortium name="RefSeq"/>
        </authorList>
    </citation>
    <scope>IDENTIFICATION</scope>
    <source>
        <strain evidence="10">NI907</strain>
    </source>
</reference>
<dbReference type="Pfam" id="PF09154">
    <property type="entry name" value="Alpha-amy_C_pro"/>
    <property type="match status" value="1"/>
</dbReference>
<evidence type="ECO:0000256" key="5">
    <source>
        <dbReference type="ARBA" id="ARBA00023277"/>
    </source>
</evidence>
<reference evidence="10" key="2">
    <citation type="submission" date="2019-10" db="EMBL/GenBank/DDBJ databases">
        <authorList>
            <consortium name="NCBI Genome Project"/>
        </authorList>
    </citation>
    <scope>NUCLEOTIDE SEQUENCE</scope>
    <source>
        <strain evidence="10">NI907</strain>
    </source>
</reference>
<keyword evidence="3" id="KW-0479">Metal-binding</keyword>
<gene>
    <name evidence="10" type="ORF">PgNI_11076</name>
</gene>
<evidence type="ECO:0000313" key="10">
    <source>
        <dbReference type="RefSeq" id="XP_030979699.1"/>
    </source>
</evidence>
<dbReference type="AlphaFoldDB" id="A0A6P8AXV9"/>
<name>A0A6P8AXV9_PYRGI</name>
<dbReference type="Pfam" id="PF00128">
    <property type="entry name" value="Alpha-amylase"/>
    <property type="match status" value="1"/>
</dbReference>
<dbReference type="RefSeq" id="XP_030979699.1">
    <property type="nucleotide sequence ID" value="XM_031131050.1"/>
</dbReference>
<dbReference type="KEGG" id="pgri:PgNI_11076"/>
<accession>A0A6P8AXV9</accession>
<comment type="similarity">
    <text evidence="2">Belongs to the glycosyl hydrolase 13 family.</text>
</comment>
<feature type="region of interest" description="Disordered" evidence="7">
    <location>
        <begin position="1"/>
        <end position="23"/>
    </location>
</feature>
<dbReference type="InterPro" id="IPR013780">
    <property type="entry name" value="Glyco_hydro_b"/>
</dbReference>
<reference evidence="9 10" key="1">
    <citation type="journal article" date="2019" name="Mol. Biol. Evol.">
        <title>Blast fungal genomes show frequent chromosomal changes, gene gains and losses, and effector gene turnover.</title>
        <authorList>
            <person name="Gomez Luciano L.B."/>
            <person name="Jason Tsai I."/>
            <person name="Chuma I."/>
            <person name="Tosa Y."/>
            <person name="Chen Y.H."/>
            <person name="Li J.Y."/>
            <person name="Li M.Y."/>
            <person name="Jade Lu M.Y."/>
            <person name="Nakayashiki H."/>
            <person name="Li W.H."/>
        </authorList>
    </citation>
    <scope>NUCLEOTIDE SEQUENCE [LARGE SCALE GENOMIC DNA]</scope>
    <source>
        <strain evidence="9 10">NI907</strain>
    </source>
</reference>
<dbReference type="GeneID" id="41965955"/>
<dbReference type="GO" id="GO:0004553">
    <property type="term" value="F:hydrolase activity, hydrolyzing O-glycosyl compounds"/>
    <property type="evidence" value="ECO:0007669"/>
    <property type="project" value="InterPro"/>
</dbReference>
<dbReference type="InterPro" id="IPR013776">
    <property type="entry name" value="A-amylase_thermo"/>
</dbReference>
<dbReference type="SUPFAM" id="SSF51445">
    <property type="entry name" value="(Trans)glycosidases"/>
    <property type="match status" value="1"/>
</dbReference>
<sequence>MHFPAPPINGHQPHHLNGNATSNGHPAAKMEQLYVVPDQGPCPPNRTLFEAFEWYLPAEHNHWRRLADKIPSLAALGVTDLWIPPASKGAWYTSNGYDVYDLYDLGEFDQRGARQTKWGSKEELLELVHVANRHGVRILFDAVLNHMTGADQTETVLAVNVHANDRRQEISKPHQIEAWTKFNFPGRGETYSPLKWTAEHFTGVDYDQSSKANGIWKFCGKEWARDVDGEFGNYDFLMCTDIDHSHPDVRRNFFHWVQWLASQMKLGGLRLDAVKHISASFMRDFVSLIQNTVGRDWLLLGEYWSGDVKALLGYLQQLDYRISLVDVPLVENFSRISRGEQPDLRRVFENTLAAIKPNNAVQTGQTLEVNATPFSVIRSEQSADKTPPKQTPVEPFFIPIAYAMILLRANHGTPCVFWCDLYGTLLPSRPHQAPLGGLLTARLMLARKLWAYGTEAAYFSGKGGETCVGFTRFGHPARSGGAGLAVVANTGFERAVRRMCVGSRHAGERWTDLLRQAWGVVAIDAAGYGDFPVGPRGVSVWVHEAAEGREVVDRLSSL</sequence>
<dbReference type="PIRSF" id="PIRSF001021">
    <property type="entry name" value="Alph-amls_thrmst"/>
    <property type="match status" value="1"/>
</dbReference>
<protein>
    <recommendedName>
        <fullName evidence="8">Glycosyl hydrolase family 13 catalytic domain-containing protein</fullName>
    </recommendedName>
</protein>
<dbReference type="SUPFAM" id="SSF51011">
    <property type="entry name" value="Glycosyl hydrolase domain"/>
    <property type="match status" value="1"/>
</dbReference>
<keyword evidence="9" id="KW-1185">Reference proteome</keyword>
<dbReference type="GO" id="GO:0005975">
    <property type="term" value="P:carbohydrate metabolic process"/>
    <property type="evidence" value="ECO:0007669"/>
    <property type="project" value="InterPro"/>
</dbReference>
<dbReference type="InterPro" id="IPR015237">
    <property type="entry name" value="Alpha-amylase_C_pro"/>
</dbReference>
<dbReference type="Proteomes" id="UP000515153">
    <property type="component" value="Chromosome VII"/>
</dbReference>
<proteinExistence type="inferred from homology"/>
<evidence type="ECO:0000256" key="6">
    <source>
        <dbReference type="ARBA" id="ARBA00023295"/>
    </source>
</evidence>
<dbReference type="SMART" id="SM00642">
    <property type="entry name" value="Aamy"/>
    <property type="match status" value="1"/>
</dbReference>
<dbReference type="CDD" id="cd11318">
    <property type="entry name" value="AmyAc_bac_fung_AmyA"/>
    <property type="match status" value="1"/>
</dbReference>
<dbReference type="Gene3D" id="2.60.40.1180">
    <property type="entry name" value="Golgi alpha-mannosidase II"/>
    <property type="match status" value="1"/>
</dbReference>
<keyword evidence="4" id="KW-0378">Hydrolase</keyword>
<evidence type="ECO:0000313" key="9">
    <source>
        <dbReference type="Proteomes" id="UP000515153"/>
    </source>
</evidence>
<evidence type="ECO:0000256" key="4">
    <source>
        <dbReference type="ARBA" id="ARBA00022801"/>
    </source>
</evidence>
<dbReference type="Gene3D" id="3.20.20.80">
    <property type="entry name" value="Glycosidases"/>
    <property type="match status" value="1"/>
</dbReference>
<evidence type="ECO:0000256" key="3">
    <source>
        <dbReference type="ARBA" id="ARBA00022723"/>
    </source>
</evidence>
<evidence type="ECO:0000256" key="7">
    <source>
        <dbReference type="SAM" id="MobiDB-lite"/>
    </source>
</evidence>
<dbReference type="Gene3D" id="2.40.30.140">
    <property type="match status" value="1"/>
</dbReference>
<feature type="domain" description="Glycosyl hydrolase family 13 catalytic" evidence="8">
    <location>
        <begin position="46"/>
        <end position="442"/>
    </location>
</feature>
<organism evidence="9 10">
    <name type="scientific">Pyricularia grisea</name>
    <name type="common">Crabgrass-specific blast fungus</name>
    <name type="synonym">Magnaporthe grisea</name>
    <dbReference type="NCBI Taxonomy" id="148305"/>
    <lineage>
        <taxon>Eukaryota</taxon>
        <taxon>Fungi</taxon>
        <taxon>Dikarya</taxon>
        <taxon>Ascomycota</taxon>
        <taxon>Pezizomycotina</taxon>
        <taxon>Sordariomycetes</taxon>
        <taxon>Sordariomycetidae</taxon>
        <taxon>Magnaporthales</taxon>
        <taxon>Pyriculariaceae</taxon>
        <taxon>Pyricularia</taxon>
    </lineage>
</organism>
<dbReference type="NCBIfam" id="NF006969">
    <property type="entry name" value="PRK09441.1-2"/>
    <property type="match status" value="1"/>
</dbReference>
<evidence type="ECO:0000256" key="2">
    <source>
        <dbReference type="ARBA" id="ARBA00008061"/>
    </source>
</evidence>
<dbReference type="PANTHER" id="PTHR43447">
    <property type="entry name" value="ALPHA-AMYLASE"/>
    <property type="match status" value="1"/>
</dbReference>